<keyword evidence="4 5" id="KW-0378">Hydrolase</keyword>
<dbReference type="InterPro" id="IPR006641">
    <property type="entry name" value="YqgF/RNaseH-like_dom"/>
</dbReference>
<dbReference type="HAMAP" id="MF_00651">
    <property type="entry name" value="Nuclease_YqgF"/>
    <property type="match status" value="1"/>
</dbReference>
<dbReference type="SUPFAM" id="SSF53098">
    <property type="entry name" value="Ribonuclease H-like"/>
    <property type="match status" value="1"/>
</dbReference>
<keyword evidence="1 5" id="KW-0963">Cytoplasm</keyword>
<dbReference type="PANTHER" id="PTHR33317">
    <property type="entry name" value="POLYNUCLEOTIDYL TRANSFERASE, RIBONUCLEASE H-LIKE SUPERFAMILY PROTEIN"/>
    <property type="match status" value="1"/>
</dbReference>
<dbReference type="GO" id="GO:0004518">
    <property type="term" value="F:nuclease activity"/>
    <property type="evidence" value="ECO:0007669"/>
    <property type="project" value="UniProtKB-KW"/>
</dbReference>
<proteinExistence type="inferred from homology"/>
<dbReference type="GO" id="GO:0016788">
    <property type="term" value="F:hydrolase activity, acting on ester bonds"/>
    <property type="evidence" value="ECO:0007669"/>
    <property type="project" value="UniProtKB-UniRule"/>
</dbReference>
<dbReference type="GO" id="GO:0000967">
    <property type="term" value="P:rRNA 5'-end processing"/>
    <property type="evidence" value="ECO:0007669"/>
    <property type="project" value="UniProtKB-UniRule"/>
</dbReference>
<dbReference type="CDD" id="cd16964">
    <property type="entry name" value="YqgF"/>
    <property type="match status" value="1"/>
</dbReference>
<dbReference type="NCBIfam" id="TIGR00250">
    <property type="entry name" value="RNAse_H_YqgF"/>
    <property type="match status" value="1"/>
</dbReference>
<evidence type="ECO:0000256" key="3">
    <source>
        <dbReference type="ARBA" id="ARBA00022722"/>
    </source>
</evidence>
<dbReference type="Pfam" id="PF03652">
    <property type="entry name" value="RuvX"/>
    <property type="match status" value="1"/>
</dbReference>
<comment type="caution">
    <text evidence="7">The sequence shown here is derived from an EMBL/GenBank/DDBJ whole genome shotgun (WGS) entry which is preliminary data.</text>
</comment>
<dbReference type="Proteomes" id="UP000177652">
    <property type="component" value="Unassembled WGS sequence"/>
</dbReference>
<dbReference type="SMART" id="SM00732">
    <property type="entry name" value="YqgFc"/>
    <property type="match status" value="1"/>
</dbReference>
<dbReference type="EMBL" id="MFLK01000003">
    <property type="protein sequence ID" value="OGG66529.1"/>
    <property type="molecule type" value="Genomic_DNA"/>
</dbReference>
<dbReference type="EC" id="3.1.-.-" evidence="5"/>
<protein>
    <recommendedName>
        <fullName evidence="5">Putative pre-16S rRNA nuclease</fullName>
        <ecNumber evidence="5">3.1.-.-</ecNumber>
    </recommendedName>
</protein>
<comment type="similarity">
    <text evidence="5">Belongs to the YqgF HJR family.</text>
</comment>
<comment type="function">
    <text evidence="5">Could be a nuclease involved in processing of the 5'-end of pre-16S rRNA.</text>
</comment>
<dbReference type="Gene3D" id="3.30.420.140">
    <property type="entry name" value="YqgF/RNase H-like domain"/>
    <property type="match status" value="1"/>
</dbReference>
<keyword evidence="3 5" id="KW-0540">Nuclease</keyword>
<reference evidence="7 8" key="1">
    <citation type="journal article" date="2016" name="Nat. Commun.">
        <title>Thousands of microbial genomes shed light on interconnected biogeochemical processes in an aquifer system.</title>
        <authorList>
            <person name="Anantharaman K."/>
            <person name="Brown C.T."/>
            <person name="Hug L.A."/>
            <person name="Sharon I."/>
            <person name="Castelle C.J."/>
            <person name="Probst A.J."/>
            <person name="Thomas B.C."/>
            <person name="Singh A."/>
            <person name="Wilkins M.J."/>
            <person name="Karaoz U."/>
            <person name="Brodie E.L."/>
            <person name="Williams K.H."/>
            <person name="Hubbard S.S."/>
            <person name="Banfield J.F."/>
        </authorList>
    </citation>
    <scope>NUCLEOTIDE SEQUENCE [LARGE SCALE GENOMIC DNA]</scope>
</reference>
<evidence type="ECO:0000256" key="5">
    <source>
        <dbReference type="HAMAP-Rule" id="MF_00651"/>
    </source>
</evidence>
<sequence length="129" mass="13905">MKYLGIDYGAKRVGIAVSDAEGKIAFPRTTFPNDEKLSSKLAALTTEENIEAIVVGDTRSHGGRDNPVTAEAEAFVTALQATVAVPVERVWELWSSIEASRYAPEGKGHDDASAAAVILQRFLDTRRTA</sequence>
<name>A0A1F6DYN3_9BACT</name>
<evidence type="ECO:0000259" key="6">
    <source>
        <dbReference type="SMART" id="SM00732"/>
    </source>
</evidence>
<evidence type="ECO:0000313" key="8">
    <source>
        <dbReference type="Proteomes" id="UP000177652"/>
    </source>
</evidence>
<dbReference type="InterPro" id="IPR037027">
    <property type="entry name" value="YqgF/RNaseH-like_dom_sf"/>
</dbReference>
<dbReference type="GO" id="GO:0005829">
    <property type="term" value="C:cytosol"/>
    <property type="evidence" value="ECO:0007669"/>
    <property type="project" value="TreeGrafter"/>
</dbReference>
<accession>A0A1F6DYN3</accession>
<organism evidence="7 8">
    <name type="scientific">Candidatus Kaiserbacteria bacterium RIFCSPHIGHO2_02_FULL_55_20</name>
    <dbReference type="NCBI Taxonomy" id="1798497"/>
    <lineage>
        <taxon>Bacteria</taxon>
        <taxon>Candidatus Kaiseribacteriota</taxon>
    </lineage>
</organism>
<feature type="domain" description="YqgF/RNase H-like" evidence="6">
    <location>
        <begin position="1"/>
        <end position="99"/>
    </location>
</feature>
<evidence type="ECO:0000256" key="2">
    <source>
        <dbReference type="ARBA" id="ARBA00022517"/>
    </source>
</evidence>
<evidence type="ECO:0000256" key="4">
    <source>
        <dbReference type="ARBA" id="ARBA00022801"/>
    </source>
</evidence>
<dbReference type="PANTHER" id="PTHR33317:SF4">
    <property type="entry name" value="POLYNUCLEOTIDYL TRANSFERASE, RIBONUCLEASE H-LIKE SUPERFAMILY PROTEIN"/>
    <property type="match status" value="1"/>
</dbReference>
<gene>
    <name evidence="7" type="ORF">A3D71_02845</name>
</gene>
<dbReference type="AlphaFoldDB" id="A0A1F6DYN3"/>
<evidence type="ECO:0000256" key="1">
    <source>
        <dbReference type="ARBA" id="ARBA00022490"/>
    </source>
</evidence>
<dbReference type="InterPro" id="IPR005227">
    <property type="entry name" value="YqgF"/>
</dbReference>
<evidence type="ECO:0000313" key="7">
    <source>
        <dbReference type="EMBL" id="OGG66529.1"/>
    </source>
</evidence>
<comment type="subcellular location">
    <subcellularLocation>
        <location evidence="5">Cytoplasm</location>
    </subcellularLocation>
</comment>
<keyword evidence="2 5" id="KW-0690">Ribosome biogenesis</keyword>
<dbReference type="InterPro" id="IPR012337">
    <property type="entry name" value="RNaseH-like_sf"/>
</dbReference>